<dbReference type="AlphaFoldDB" id="A0A2D2AU08"/>
<evidence type="ECO:0000313" key="4">
    <source>
        <dbReference type="Proteomes" id="UP000228945"/>
    </source>
</evidence>
<reference evidence="3 4" key="1">
    <citation type="submission" date="2017-10" db="EMBL/GenBank/DDBJ databases">
        <title>Genome sequence of Caulobacter mirabilis FWC38.</title>
        <authorList>
            <person name="Fiebig A."/>
            <person name="Crosson S."/>
        </authorList>
    </citation>
    <scope>NUCLEOTIDE SEQUENCE [LARGE SCALE GENOMIC DNA]</scope>
    <source>
        <strain evidence="3 4">FWC 38</strain>
    </source>
</reference>
<sequence>MRTLLIGLGLAAAASLPLAACSKKEDAGKTAAAPEAAAPAAAPAAGGQLNAPRAGKWKITSEMEGVPAKMPPVEVCYTKDDVGGDNWMKQAQNQDDNCTGVTVTRTPGMITTKGTCHGNGGTKSTYEMKVTGDFNSRYVMESSVVMDPAIPGMPSPMKAKMTAERVGDC</sequence>
<keyword evidence="4" id="KW-1185">Reference proteome</keyword>
<keyword evidence="2" id="KW-0732">Signal</keyword>
<gene>
    <name evidence="3" type="ORF">CSW64_03205</name>
</gene>
<dbReference type="Pfam" id="PF12276">
    <property type="entry name" value="DUF3617"/>
    <property type="match status" value="1"/>
</dbReference>
<evidence type="ECO:0000313" key="3">
    <source>
        <dbReference type="EMBL" id="ATQ41490.1"/>
    </source>
</evidence>
<feature type="region of interest" description="Disordered" evidence="1">
    <location>
        <begin position="32"/>
        <end position="51"/>
    </location>
</feature>
<dbReference type="KEGG" id="cmb:CSW64_03205"/>
<dbReference type="OrthoDB" id="8113882at2"/>
<dbReference type="RefSeq" id="WP_099620746.1">
    <property type="nucleotide sequence ID" value="NZ_CP024201.1"/>
</dbReference>
<organism evidence="3 4">
    <name type="scientific">Caulobacter mirabilis</name>
    <dbReference type="NCBI Taxonomy" id="69666"/>
    <lineage>
        <taxon>Bacteria</taxon>
        <taxon>Pseudomonadati</taxon>
        <taxon>Pseudomonadota</taxon>
        <taxon>Alphaproteobacteria</taxon>
        <taxon>Caulobacterales</taxon>
        <taxon>Caulobacteraceae</taxon>
        <taxon>Caulobacter</taxon>
    </lineage>
</organism>
<name>A0A2D2AU08_9CAUL</name>
<dbReference type="Proteomes" id="UP000228945">
    <property type="component" value="Chromosome"/>
</dbReference>
<evidence type="ECO:0008006" key="5">
    <source>
        <dbReference type="Google" id="ProtNLM"/>
    </source>
</evidence>
<protein>
    <recommendedName>
        <fullName evidence="5">DUF3617 domain-containing protein</fullName>
    </recommendedName>
</protein>
<dbReference type="EMBL" id="CP024201">
    <property type="protein sequence ID" value="ATQ41490.1"/>
    <property type="molecule type" value="Genomic_DNA"/>
</dbReference>
<feature type="compositionally biased region" description="Low complexity" evidence="1">
    <location>
        <begin position="32"/>
        <end position="45"/>
    </location>
</feature>
<feature type="signal peptide" evidence="2">
    <location>
        <begin position="1"/>
        <end position="19"/>
    </location>
</feature>
<feature type="chain" id="PRO_5013547877" description="DUF3617 domain-containing protein" evidence="2">
    <location>
        <begin position="20"/>
        <end position="169"/>
    </location>
</feature>
<evidence type="ECO:0000256" key="2">
    <source>
        <dbReference type="SAM" id="SignalP"/>
    </source>
</evidence>
<accession>A0A2D2AU08</accession>
<dbReference type="InterPro" id="IPR022061">
    <property type="entry name" value="DUF3617"/>
</dbReference>
<evidence type="ECO:0000256" key="1">
    <source>
        <dbReference type="SAM" id="MobiDB-lite"/>
    </source>
</evidence>
<proteinExistence type="predicted"/>